<name>A0A9K3PVH6_9STRA</name>
<feature type="transmembrane region" description="Helical" evidence="2">
    <location>
        <begin position="55"/>
        <end position="72"/>
    </location>
</feature>
<proteinExistence type="predicted"/>
<dbReference type="EMBL" id="JAGRRH010000013">
    <property type="protein sequence ID" value="KAG7361198.1"/>
    <property type="molecule type" value="Genomic_DNA"/>
</dbReference>
<evidence type="ECO:0000313" key="5">
    <source>
        <dbReference type="Proteomes" id="UP000693970"/>
    </source>
</evidence>
<feature type="region of interest" description="Disordered" evidence="1">
    <location>
        <begin position="219"/>
        <end position="301"/>
    </location>
</feature>
<dbReference type="GO" id="GO:0031207">
    <property type="term" value="C:Sec62/Sec63 complex"/>
    <property type="evidence" value="ECO:0007669"/>
    <property type="project" value="InterPro"/>
</dbReference>
<dbReference type="Pfam" id="PF09802">
    <property type="entry name" value="Sec66"/>
    <property type="match status" value="1"/>
</dbReference>
<dbReference type="EMBL" id="JAGRRH010000090">
    <property type="protein sequence ID" value="KAG7337230.1"/>
    <property type="molecule type" value="Genomic_DNA"/>
</dbReference>
<keyword evidence="5" id="KW-1185">Reference proteome</keyword>
<dbReference type="InterPro" id="IPR018624">
    <property type="entry name" value="Sec66"/>
</dbReference>
<feature type="compositionally biased region" description="Basic and acidic residues" evidence="1">
    <location>
        <begin position="220"/>
        <end position="279"/>
    </location>
</feature>
<sequence>MAEETVNINPDGSTTFEGGAGAGTGGEESTMPPVADTPGMDEETIQQVVKGTDPAIYLLLAVVLIGFLYFLYTRKARADAEDEFFASLEEEKFNLQLPEEVDEYYTVKEKLIKAGWKPGTVPESKEAAQNGPHRVIASALMKRAMADIPLVTHIQKESAGMNKLYSQSMCSVSQWRSYQAAEAMVSSEVDEVRAEADEIEPGWSQHIWRQAMQYHTMMKQKHELEQKQAAEQAAKRREIEQRVNEAKMKQMSSEDKEAAAERAAQELLQAEERERESKKSFSSGGATAMKKGFLDSKKKKK</sequence>
<keyword evidence="2" id="KW-1133">Transmembrane helix</keyword>
<organism evidence="4 5">
    <name type="scientific">Nitzschia inconspicua</name>
    <dbReference type="NCBI Taxonomy" id="303405"/>
    <lineage>
        <taxon>Eukaryota</taxon>
        <taxon>Sar</taxon>
        <taxon>Stramenopiles</taxon>
        <taxon>Ochrophyta</taxon>
        <taxon>Bacillariophyta</taxon>
        <taxon>Bacillariophyceae</taxon>
        <taxon>Bacillariophycidae</taxon>
        <taxon>Bacillariales</taxon>
        <taxon>Bacillariaceae</taxon>
        <taxon>Nitzschia</taxon>
    </lineage>
</organism>
<dbReference type="OrthoDB" id="73168at2759"/>
<gene>
    <name evidence="3" type="ORF">IV203_006702</name>
    <name evidence="4" type="ORF">IV203_036298</name>
</gene>
<evidence type="ECO:0000313" key="3">
    <source>
        <dbReference type="EMBL" id="KAG7337230.1"/>
    </source>
</evidence>
<reference evidence="4" key="2">
    <citation type="submission" date="2021-04" db="EMBL/GenBank/DDBJ databases">
        <authorList>
            <person name="Podell S."/>
        </authorList>
    </citation>
    <scope>NUCLEOTIDE SEQUENCE</scope>
    <source>
        <strain evidence="4">Hildebrandi</strain>
    </source>
</reference>
<feature type="region of interest" description="Disordered" evidence="1">
    <location>
        <begin position="1"/>
        <end position="34"/>
    </location>
</feature>
<comment type="caution">
    <text evidence="4">The sequence shown here is derived from an EMBL/GenBank/DDBJ whole genome shotgun (WGS) entry which is preliminary data.</text>
</comment>
<dbReference type="GO" id="GO:0031204">
    <property type="term" value="P:post-translational protein targeting to membrane, translocation"/>
    <property type="evidence" value="ECO:0007669"/>
    <property type="project" value="InterPro"/>
</dbReference>
<feature type="compositionally biased region" description="Polar residues" evidence="1">
    <location>
        <begin position="1"/>
        <end position="11"/>
    </location>
</feature>
<dbReference type="AlphaFoldDB" id="A0A9K3PVH6"/>
<dbReference type="Proteomes" id="UP000693970">
    <property type="component" value="Unassembled WGS sequence"/>
</dbReference>
<protein>
    <submittedName>
        <fullName evidence="4">Preprotein translocase subunit Sec66 domain containing protein</fullName>
    </submittedName>
</protein>
<dbReference type="PANTHER" id="PTHR28229:SF1">
    <property type="entry name" value="TRANSLOCATION PROTEIN SEC66"/>
    <property type="match status" value="1"/>
</dbReference>
<accession>A0A9K3PVH6</accession>
<dbReference type="PANTHER" id="PTHR28229">
    <property type="entry name" value="TRANSLOCATION PROTEIN SEC66"/>
    <property type="match status" value="1"/>
</dbReference>
<evidence type="ECO:0000313" key="4">
    <source>
        <dbReference type="EMBL" id="KAG7361198.1"/>
    </source>
</evidence>
<keyword evidence="2" id="KW-0472">Membrane</keyword>
<feature type="compositionally biased region" description="Basic and acidic residues" evidence="1">
    <location>
        <begin position="292"/>
        <end position="301"/>
    </location>
</feature>
<evidence type="ECO:0000256" key="2">
    <source>
        <dbReference type="SAM" id="Phobius"/>
    </source>
</evidence>
<keyword evidence="2" id="KW-0812">Transmembrane</keyword>
<reference evidence="4" key="1">
    <citation type="journal article" date="2021" name="Sci. Rep.">
        <title>Diploid genomic architecture of Nitzschia inconspicua, an elite biomass production diatom.</title>
        <authorList>
            <person name="Oliver A."/>
            <person name="Podell S."/>
            <person name="Pinowska A."/>
            <person name="Traller J.C."/>
            <person name="Smith S.R."/>
            <person name="McClure R."/>
            <person name="Beliaev A."/>
            <person name="Bohutskyi P."/>
            <person name="Hill E.A."/>
            <person name="Rabines A."/>
            <person name="Zheng H."/>
            <person name="Allen L.Z."/>
            <person name="Kuo A."/>
            <person name="Grigoriev I.V."/>
            <person name="Allen A.E."/>
            <person name="Hazlebeck D."/>
            <person name="Allen E.E."/>
        </authorList>
    </citation>
    <scope>NUCLEOTIDE SEQUENCE</scope>
    <source>
        <strain evidence="4">Hildebrandi</strain>
    </source>
</reference>
<evidence type="ECO:0000256" key="1">
    <source>
        <dbReference type="SAM" id="MobiDB-lite"/>
    </source>
</evidence>